<protein>
    <submittedName>
        <fullName evidence="3">Peptidoglycan/xylan/chitin deacetylase, PgdA/CDA1 family</fullName>
    </submittedName>
</protein>
<dbReference type="Proteomes" id="UP000181997">
    <property type="component" value="Unassembled WGS sequence"/>
</dbReference>
<evidence type="ECO:0000313" key="3">
    <source>
        <dbReference type="EMBL" id="SCB72253.1"/>
    </source>
</evidence>
<evidence type="ECO:0000256" key="1">
    <source>
        <dbReference type="SAM" id="Phobius"/>
    </source>
</evidence>
<dbReference type="PANTHER" id="PTHR10587">
    <property type="entry name" value="GLYCOSYL TRANSFERASE-RELATED"/>
    <property type="match status" value="1"/>
</dbReference>
<dbReference type="Gene3D" id="3.20.20.370">
    <property type="entry name" value="Glycoside hydrolase/deacetylase"/>
    <property type="match status" value="1"/>
</dbReference>
<evidence type="ECO:0000313" key="4">
    <source>
        <dbReference type="Proteomes" id="UP000181997"/>
    </source>
</evidence>
<proteinExistence type="predicted"/>
<dbReference type="AlphaFoldDB" id="A0A0V8HNZ6"/>
<reference evidence="4" key="1">
    <citation type="submission" date="2016-08" db="EMBL/GenBank/DDBJ databases">
        <authorList>
            <person name="Varghese N."/>
            <person name="Submissions Spin"/>
        </authorList>
    </citation>
    <scope>NUCLEOTIDE SEQUENCE [LARGE SCALE GENOMIC DNA]</scope>
    <source>
        <strain evidence="4">SGD-1123</strain>
    </source>
</reference>
<keyword evidence="1" id="KW-1133">Transmembrane helix</keyword>
<feature type="transmembrane region" description="Helical" evidence="1">
    <location>
        <begin position="6"/>
        <end position="25"/>
    </location>
</feature>
<gene>
    <name evidence="3" type="ORF">GA0061094_0049</name>
</gene>
<dbReference type="InterPro" id="IPR002509">
    <property type="entry name" value="NODB_dom"/>
</dbReference>
<dbReference type="GO" id="GO:0016810">
    <property type="term" value="F:hydrolase activity, acting on carbon-nitrogen (but not peptide) bonds"/>
    <property type="evidence" value="ECO:0007669"/>
    <property type="project" value="InterPro"/>
</dbReference>
<dbReference type="GO" id="GO:0005975">
    <property type="term" value="P:carbohydrate metabolic process"/>
    <property type="evidence" value="ECO:0007669"/>
    <property type="project" value="InterPro"/>
</dbReference>
<keyword evidence="1" id="KW-0472">Membrane</keyword>
<feature type="domain" description="NodB homology" evidence="2">
    <location>
        <begin position="40"/>
        <end position="226"/>
    </location>
</feature>
<sequence length="233" mass="27048">MSGLFILIFIIVTFFIYSIISTIVIRKMDIKIIRRVPQERTIALTFDDGPHPLHTSALLEILKRHGVKATFFVVGENAEQNPGLIKRMVDEGHSLGLHHYRHISSWFLTPWGLKKQLERTNEVLKRITGEGTYLYRPPWGHLNFSSLMFANRYRIIIWSHIFKDWKVKECKEHLSRRLNHSDSEGAVFVLHDNGATLGADEDAPKYMVECVDAFIKDALERDIRFISLDEAFQ</sequence>
<dbReference type="CDD" id="cd10959">
    <property type="entry name" value="CE4_NodB_like_3"/>
    <property type="match status" value="1"/>
</dbReference>
<organism evidence="3 4">
    <name type="scientific">[Bacillus] enclensis</name>
    <dbReference type="NCBI Taxonomy" id="1402860"/>
    <lineage>
        <taxon>Bacteria</taxon>
        <taxon>Bacillati</taxon>
        <taxon>Bacillota</taxon>
        <taxon>Bacilli</taxon>
        <taxon>Bacillales</taxon>
        <taxon>Bacillaceae</taxon>
        <taxon>Rossellomorea</taxon>
    </lineage>
</organism>
<dbReference type="InterPro" id="IPR011330">
    <property type="entry name" value="Glyco_hydro/deAcase_b/a-brl"/>
</dbReference>
<accession>A0A0V8HNZ6</accession>
<evidence type="ECO:0000259" key="2">
    <source>
        <dbReference type="PROSITE" id="PS51677"/>
    </source>
</evidence>
<keyword evidence="4" id="KW-1185">Reference proteome</keyword>
<dbReference type="PROSITE" id="PS51677">
    <property type="entry name" value="NODB"/>
    <property type="match status" value="1"/>
</dbReference>
<dbReference type="SUPFAM" id="SSF88713">
    <property type="entry name" value="Glycoside hydrolase/deacetylase"/>
    <property type="match status" value="1"/>
</dbReference>
<dbReference type="InterPro" id="IPR050248">
    <property type="entry name" value="Polysacc_deacetylase_ArnD"/>
</dbReference>
<name>A0A0V8HNZ6_9BACI</name>
<dbReference type="EMBL" id="FMAU01000001">
    <property type="protein sequence ID" value="SCB72253.1"/>
    <property type="molecule type" value="Genomic_DNA"/>
</dbReference>
<dbReference type="PANTHER" id="PTHR10587:SF137">
    <property type="entry name" value="4-DEOXY-4-FORMAMIDO-L-ARABINOSE-PHOSPHOUNDECAPRENOL DEFORMYLASE ARND-RELATED"/>
    <property type="match status" value="1"/>
</dbReference>
<dbReference type="Pfam" id="PF01522">
    <property type="entry name" value="Polysacc_deac_1"/>
    <property type="match status" value="1"/>
</dbReference>
<keyword evidence="1" id="KW-0812">Transmembrane</keyword>